<evidence type="ECO:0000313" key="2">
    <source>
        <dbReference type="EMBL" id="VTJ54143.1"/>
    </source>
</evidence>
<keyword evidence="3" id="KW-1185">Reference proteome</keyword>
<proteinExistence type="predicted"/>
<name>A0A5E4AA27_MARMO</name>
<comment type="caution">
    <text evidence="2">The sequence shown here is derived from an EMBL/GenBank/DDBJ whole genome shotgun (WGS) entry which is preliminary data.</text>
</comment>
<evidence type="ECO:0000313" key="3">
    <source>
        <dbReference type="Proteomes" id="UP000335636"/>
    </source>
</evidence>
<feature type="region of interest" description="Disordered" evidence="1">
    <location>
        <begin position="1"/>
        <end position="98"/>
    </location>
</feature>
<dbReference type="EMBL" id="CABDUW010000036">
    <property type="protein sequence ID" value="VTJ54143.1"/>
    <property type="molecule type" value="Genomic_DNA"/>
</dbReference>
<reference evidence="2" key="1">
    <citation type="submission" date="2019-04" db="EMBL/GenBank/DDBJ databases">
        <authorList>
            <person name="Alioto T."/>
            <person name="Alioto T."/>
        </authorList>
    </citation>
    <scope>NUCLEOTIDE SEQUENCE [LARGE SCALE GENOMIC DNA]</scope>
</reference>
<dbReference type="AlphaFoldDB" id="A0A5E4AA27"/>
<organism evidence="2 3">
    <name type="scientific">Marmota monax</name>
    <name type="common">Woodchuck</name>
    <dbReference type="NCBI Taxonomy" id="9995"/>
    <lineage>
        <taxon>Eukaryota</taxon>
        <taxon>Metazoa</taxon>
        <taxon>Chordata</taxon>
        <taxon>Craniata</taxon>
        <taxon>Vertebrata</taxon>
        <taxon>Euteleostomi</taxon>
        <taxon>Mammalia</taxon>
        <taxon>Eutheria</taxon>
        <taxon>Euarchontoglires</taxon>
        <taxon>Glires</taxon>
        <taxon>Rodentia</taxon>
        <taxon>Sciuromorpha</taxon>
        <taxon>Sciuridae</taxon>
        <taxon>Xerinae</taxon>
        <taxon>Marmotini</taxon>
        <taxon>Marmota</taxon>
    </lineage>
</organism>
<sequence>MITTPDNTRDVSLGTGRQTPVHHDHVGTSDSRLGSALPCSFPVHNNGRKLPVKTVDPTHNSQKIRLPRTGSGLSRHTAEVDRAVTDNQTLDGRDPQCR</sequence>
<dbReference type="Proteomes" id="UP000335636">
    <property type="component" value="Unassembled WGS sequence"/>
</dbReference>
<gene>
    <name evidence="2" type="ORF">MONAX_5E010783</name>
</gene>
<accession>A0A5E4AA27</accession>
<evidence type="ECO:0000256" key="1">
    <source>
        <dbReference type="SAM" id="MobiDB-lite"/>
    </source>
</evidence>
<protein>
    <submittedName>
        <fullName evidence="2">Uncharacterized protein</fullName>
    </submittedName>
</protein>